<gene>
    <name evidence="10" type="ORF">SAMN04488694_1425</name>
    <name evidence="9" type="ORF">SAMN05192552_10354</name>
</gene>
<protein>
    <submittedName>
        <fullName evidence="10">NitT/TauT family transport system permease protein</fullName>
    </submittedName>
</protein>
<keyword evidence="5 7" id="KW-1133">Transmembrane helix</keyword>
<feature type="transmembrane region" description="Helical" evidence="7">
    <location>
        <begin position="254"/>
        <end position="274"/>
    </location>
</feature>
<dbReference type="Pfam" id="PF00528">
    <property type="entry name" value="BPD_transp_1"/>
    <property type="match status" value="1"/>
</dbReference>
<evidence type="ECO:0000313" key="11">
    <source>
        <dbReference type="Proteomes" id="UP000199320"/>
    </source>
</evidence>
<comment type="similarity">
    <text evidence="7">Belongs to the binding-protein-dependent transport system permease family.</text>
</comment>
<evidence type="ECO:0000256" key="7">
    <source>
        <dbReference type="RuleBase" id="RU363032"/>
    </source>
</evidence>
<evidence type="ECO:0000256" key="4">
    <source>
        <dbReference type="ARBA" id="ARBA00022692"/>
    </source>
</evidence>
<feature type="transmembrane region" description="Helical" evidence="7">
    <location>
        <begin position="139"/>
        <end position="167"/>
    </location>
</feature>
<evidence type="ECO:0000313" key="10">
    <source>
        <dbReference type="EMBL" id="SEU09320.1"/>
    </source>
</evidence>
<evidence type="ECO:0000313" key="9">
    <source>
        <dbReference type="EMBL" id="SDD62065.1"/>
    </source>
</evidence>
<dbReference type="InterPro" id="IPR000515">
    <property type="entry name" value="MetI-like"/>
</dbReference>
<dbReference type="Proteomes" id="UP000324021">
    <property type="component" value="Unassembled WGS sequence"/>
</dbReference>
<proteinExistence type="inferred from homology"/>
<dbReference type="CDD" id="cd06261">
    <property type="entry name" value="TM_PBP2"/>
    <property type="match status" value="1"/>
</dbReference>
<dbReference type="PANTHER" id="PTHR30151">
    <property type="entry name" value="ALKANE SULFONATE ABC TRANSPORTER-RELATED, MEMBRANE SUBUNIT"/>
    <property type="match status" value="1"/>
</dbReference>
<sequence length="282" mass="30398">MSLGTATNGDDEVAAFEFIKDTDRLRLGRGVVGITAFLVVWWAGAQLTTPSYLLPGPVVTAVAFVELFVQTTPVALPLLGDVAIPTGLFKLGQSLLHYIPGLLLGGVGGIALGVSMGWSRRLDDYLTPIVRILRPIPPLAWVVFAILWFGIHHTGAAFIVFVGSLWINFYGAYSGVEGVSTDYTEVASSLGVETDWQMIRLVILPAAAPSVLTAFRTSIGRCWMIVVGAELFGAPGVGYEIINASNNLAVDTSVAYMLVISLVYVGMDVSFRTFERRVLAWR</sequence>
<keyword evidence="11" id="KW-1185">Reference proteome</keyword>
<feature type="domain" description="ABC transmembrane type-1" evidence="8">
    <location>
        <begin position="91"/>
        <end position="271"/>
    </location>
</feature>
<dbReference type="GO" id="GO:0055085">
    <property type="term" value="P:transmembrane transport"/>
    <property type="evidence" value="ECO:0007669"/>
    <property type="project" value="InterPro"/>
</dbReference>
<dbReference type="PANTHER" id="PTHR30151:SF0">
    <property type="entry name" value="ABC TRANSPORTER PERMEASE PROTEIN MJ0413-RELATED"/>
    <property type="match status" value="1"/>
</dbReference>
<evidence type="ECO:0000256" key="5">
    <source>
        <dbReference type="ARBA" id="ARBA00022989"/>
    </source>
</evidence>
<evidence type="ECO:0000259" key="8">
    <source>
        <dbReference type="PROSITE" id="PS50928"/>
    </source>
</evidence>
<dbReference type="AlphaFoldDB" id="A0A1I0JGG3"/>
<organism evidence="10 11">
    <name type="scientific">Natrinema hispanicum</name>
    <dbReference type="NCBI Taxonomy" id="392421"/>
    <lineage>
        <taxon>Archaea</taxon>
        <taxon>Methanobacteriati</taxon>
        <taxon>Methanobacteriota</taxon>
        <taxon>Stenosarchaea group</taxon>
        <taxon>Halobacteria</taxon>
        <taxon>Halobacteriales</taxon>
        <taxon>Natrialbaceae</taxon>
        <taxon>Natrinema</taxon>
    </lineage>
</organism>
<name>A0A1I0JGG3_9EURY</name>
<feature type="transmembrane region" description="Helical" evidence="7">
    <location>
        <begin position="95"/>
        <end position="118"/>
    </location>
</feature>
<keyword evidence="6 7" id="KW-0472">Membrane</keyword>
<dbReference type="EMBL" id="FMZP01000035">
    <property type="protein sequence ID" value="SDD62065.1"/>
    <property type="molecule type" value="Genomic_DNA"/>
</dbReference>
<evidence type="ECO:0000256" key="3">
    <source>
        <dbReference type="ARBA" id="ARBA00022475"/>
    </source>
</evidence>
<dbReference type="SUPFAM" id="SSF161098">
    <property type="entry name" value="MetI-like"/>
    <property type="match status" value="1"/>
</dbReference>
<feature type="transmembrane region" description="Helical" evidence="7">
    <location>
        <begin position="198"/>
        <end position="215"/>
    </location>
</feature>
<dbReference type="Proteomes" id="UP000199320">
    <property type="component" value="Unassembled WGS sequence"/>
</dbReference>
<evidence type="ECO:0000313" key="12">
    <source>
        <dbReference type="Proteomes" id="UP000324021"/>
    </source>
</evidence>
<keyword evidence="3" id="KW-1003">Cell membrane</keyword>
<evidence type="ECO:0000256" key="2">
    <source>
        <dbReference type="ARBA" id="ARBA00022448"/>
    </source>
</evidence>
<dbReference type="OrthoDB" id="50379at2157"/>
<dbReference type="STRING" id="392421.SAMN04488694_1425"/>
<dbReference type="GO" id="GO:0005886">
    <property type="term" value="C:plasma membrane"/>
    <property type="evidence" value="ECO:0007669"/>
    <property type="project" value="UniProtKB-SubCell"/>
</dbReference>
<feature type="transmembrane region" description="Helical" evidence="7">
    <location>
        <begin position="27"/>
        <end position="44"/>
    </location>
</feature>
<evidence type="ECO:0000256" key="6">
    <source>
        <dbReference type="ARBA" id="ARBA00023136"/>
    </source>
</evidence>
<reference evidence="10" key="2">
    <citation type="submission" date="2016-10" db="EMBL/GenBank/DDBJ databases">
        <authorList>
            <person name="de Groot N.N."/>
        </authorList>
    </citation>
    <scope>NUCLEOTIDE SEQUENCE [LARGE SCALE GENOMIC DNA]</scope>
    <source>
        <strain evidence="10">CDM_6</strain>
    </source>
</reference>
<reference evidence="11 12" key="1">
    <citation type="submission" date="2016-10" db="EMBL/GenBank/DDBJ databases">
        <authorList>
            <person name="Varghese N."/>
            <person name="Submissions S."/>
        </authorList>
    </citation>
    <scope>NUCLEOTIDE SEQUENCE [LARGE SCALE GENOMIC DNA]</scope>
    <source>
        <strain evidence="9 12">CDM_1</strain>
        <strain evidence="11">CDM_6</strain>
    </source>
</reference>
<comment type="subcellular location">
    <subcellularLocation>
        <location evidence="1 7">Cell membrane</location>
        <topology evidence="1 7">Multi-pass membrane protein</topology>
    </subcellularLocation>
</comment>
<keyword evidence="4 7" id="KW-0812">Transmembrane</keyword>
<dbReference type="RefSeq" id="WP_092935703.1">
    <property type="nucleotide sequence ID" value="NZ_FMZP01000035.1"/>
</dbReference>
<dbReference type="PROSITE" id="PS50928">
    <property type="entry name" value="ABC_TM1"/>
    <property type="match status" value="1"/>
</dbReference>
<dbReference type="InterPro" id="IPR035906">
    <property type="entry name" value="MetI-like_sf"/>
</dbReference>
<accession>A0A1I0JGG3</accession>
<evidence type="ECO:0000256" key="1">
    <source>
        <dbReference type="ARBA" id="ARBA00004651"/>
    </source>
</evidence>
<dbReference type="Gene3D" id="1.10.3720.10">
    <property type="entry name" value="MetI-like"/>
    <property type="match status" value="1"/>
</dbReference>
<dbReference type="EMBL" id="FOIC01000042">
    <property type="protein sequence ID" value="SEU09320.1"/>
    <property type="molecule type" value="Genomic_DNA"/>
</dbReference>
<feature type="transmembrane region" description="Helical" evidence="7">
    <location>
        <begin position="222"/>
        <end position="242"/>
    </location>
</feature>
<keyword evidence="2 7" id="KW-0813">Transport</keyword>